<organism evidence="10 11">
    <name type="scientific">Paenibacillus wynnii</name>
    <dbReference type="NCBI Taxonomy" id="268407"/>
    <lineage>
        <taxon>Bacteria</taxon>
        <taxon>Bacillati</taxon>
        <taxon>Bacillota</taxon>
        <taxon>Bacilli</taxon>
        <taxon>Bacillales</taxon>
        <taxon>Paenibacillaceae</taxon>
        <taxon>Paenibacillus</taxon>
    </lineage>
</organism>
<feature type="domain" description="Spore germination protein N-terminal" evidence="9">
    <location>
        <begin position="22"/>
        <end position="197"/>
    </location>
</feature>
<evidence type="ECO:0000256" key="5">
    <source>
        <dbReference type="ARBA" id="ARBA00023136"/>
    </source>
</evidence>
<dbReference type="AlphaFoldDB" id="A0A098M9D0"/>
<reference evidence="10 11" key="1">
    <citation type="submission" date="2014-08" db="EMBL/GenBank/DDBJ databases">
        <authorList>
            <person name="den Bakker H.C."/>
        </authorList>
    </citation>
    <scope>NUCLEOTIDE SEQUENCE [LARGE SCALE GENOMIC DNA]</scope>
    <source>
        <strain evidence="10 11">DSM 18334</strain>
    </source>
</reference>
<evidence type="ECO:0000313" key="10">
    <source>
        <dbReference type="EMBL" id="KGE18658.1"/>
    </source>
</evidence>
<evidence type="ECO:0000256" key="2">
    <source>
        <dbReference type="ARBA" id="ARBA00007886"/>
    </source>
</evidence>
<evidence type="ECO:0000256" key="6">
    <source>
        <dbReference type="ARBA" id="ARBA00023139"/>
    </source>
</evidence>
<dbReference type="PROSITE" id="PS51257">
    <property type="entry name" value="PROKAR_LIPOPROTEIN"/>
    <property type="match status" value="1"/>
</dbReference>
<dbReference type="EMBL" id="JQCR01000002">
    <property type="protein sequence ID" value="KGE18658.1"/>
    <property type="molecule type" value="Genomic_DNA"/>
</dbReference>
<keyword evidence="3" id="KW-0309">Germination</keyword>
<evidence type="ECO:0000259" key="8">
    <source>
        <dbReference type="Pfam" id="PF05504"/>
    </source>
</evidence>
<evidence type="ECO:0000256" key="7">
    <source>
        <dbReference type="ARBA" id="ARBA00023288"/>
    </source>
</evidence>
<keyword evidence="5" id="KW-0472">Membrane</keyword>
<dbReference type="InterPro" id="IPR057336">
    <property type="entry name" value="GerAC_N"/>
</dbReference>
<evidence type="ECO:0000313" key="11">
    <source>
        <dbReference type="Proteomes" id="UP000029734"/>
    </source>
</evidence>
<comment type="subcellular location">
    <subcellularLocation>
        <location evidence="1">Membrane</location>
        <topology evidence="1">Lipid-anchor</topology>
    </subcellularLocation>
</comment>
<sequence>MRKLGVMFLLLLISLWLSGCSNRVELNELGIITATGVDGKSGAWIVTYQIIIPSAMASGTGGGGGGSQSAVHTFSTEAKTIREAIDISNLENPRRLYFAHNNVLLIGKKSADQGINEIIDIYLRNFETRETVKVLVADGEARELLKQLTPPEKVPGVALAKILAKDNQLGSFFPLITVYEIAQRISSDSEAAGIPEVAKVGSGDGKLDTIEVFQKTSAKVKLKLSGLSVIKGSKRIATLKQKESQGVSWLNNQMNSSTLSFTDPVKNNEEKRYTAFQVRKATVKATPIKGPLHYTLKVDVKVKGEIVESETKINITKSKGINQMQQLINKEIEAQILNSWQTIQSLKVDLAGVANKIHRKYPKDWHKIKDTWPEELARMDIKINVETVISRPGLFQNSFKKQIGK</sequence>
<protein>
    <submittedName>
        <fullName evidence="10">Spore gernimation protein GerC</fullName>
    </submittedName>
</protein>
<evidence type="ECO:0000256" key="4">
    <source>
        <dbReference type="ARBA" id="ARBA00022729"/>
    </source>
</evidence>
<dbReference type="PANTHER" id="PTHR35789">
    <property type="entry name" value="SPORE GERMINATION PROTEIN B3"/>
    <property type="match status" value="1"/>
</dbReference>
<gene>
    <name evidence="10" type="ORF">PWYN_04215</name>
</gene>
<dbReference type="GO" id="GO:0016020">
    <property type="term" value="C:membrane"/>
    <property type="evidence" value="ECO:0007669"/>
    <property type="project" value="UniProtKB-SubCell"/>
</dbReference>
<dbReference type="OrthoDB" id="9816067at2"/>
<dbReference type="InterPro" id="IPR008844">
    <property type="entry name" value="Spore_GerAC-like"/>
</dbReference>
<name>A0A098M9D0_9BACL</name>
<keyword evidence="7" id="KW-0449">Lipoprotein</keyword>
<dbReference type="STRING" id="268407.PWYN_04215"/>
<dbReference type="RefSeq" id="WP_036648795.1">
    <property type="nucleotide sequence ID" value="NZ_JQCR01000002.1"/>
</dbReference>
<dbReference type="InterPro" id="IPR046953">
    <property type="entry name" value="Spore_GerAC-like_C"/>
</dbReference>
<dbReference type="eggNOG" id="ENOG502Z9N7">
    <property type="taxonomic scope" value="Bacteria"/>
</dbReference>
<dbReference type="Gene3D" id="3.30.300.210">
    <property type="entry name" value="Nutrient germinant receptor protein C, domain 3"/>
    <property type="match status" value="1"/>
</dbReference>
<keyword evidence="11" id="KW-1185">Reference proteome</keyword>
<dbReference type="PANTHER" id="PTHR35789:SF1">
    <property type="entry name" value="SPORE GERMINATION PROTEIN B3"/>
    <property type="match status" value="1"/>
</dbReference>
<accession>A0A098M9D0</accession>
<comment type="similarity">
    <text evidence="2">Belongs to the GerABKC lipoprotein family.</text>
</comment>
<dbReference type="Pfam" id="PF05504">
    <property type="entry name" value="Spore_GerAC"/>
    <property type="match status" value="1"/>
</dbReference>
<evidence type="ECO:0000259" key="9">
    <source>
        <dbReference type="Pfam" id="PF25198"/>
    </source>
</evidence>
<feature type="domain" description="Spore germination GerAC-like C-terminal" evidence="8">
    <location>
        <begin position="225"/>
        <end position="393"/>
    </location>
</feature>
<dbReference type="Pfam" id="PF25198">
    <property type="entry name" value="Spore_GerAC_N"/>
    <property type="match status" value="1"/>
</dbReference>
<dbReference type="InterPro" id="IPR038501">
    <property type="entry name" value="Spore_GerAC_C_sf"/>
</dbReference>
<reference evidence="10 11" key="2">
    <citation type="submission" date="2014-10" db="EMBL/GenBank/DDBJ databases">
        <title>Comparative genomics of the Paenibacillus odorifer group.</title>
        <authorList>
            <person name="Tsai Y.-C."/>
            <person name="Martin N."/>
            <person name="Korlach J."/>
            <person name="Wiedmann M."/>
        </authorList>
    </citation>
    <scope>NUCLEOTIDE SEQUENCE [LARGE SCALE GENOMIC DNA]</scope>
    <source>
        <strain evidence="10 11">DSM 18334</strain>
    </source>
</reference>
<dbReference type="NCBIfam" id="TIGR02887">
    <property type="entry name" value="spore_ger_x_C"/>
    <property type="match status" value="1"/>
</dbReference>
<keyword evidence="4" id="KW-0732">Signal</keyword>
<dbReference type="Proteomes" id="UP000029734">
    <property type="component" value="Unassembled WGS sequence"/>
</dbReference>
<dbReference type="GO" id="GO:0009847">
    <property type="term" value="P:spore germination"/>
    <property type="evidence" value="ECO:0007669"/>
    <property type="project" value="InterPro"/>
</dbReference>
<evidence type="ECO:0000256" key="3">
    <source>
        <dbReference type="ARBA" id="ARBA00022544"/>
    </source>
</evidence>
<proteinExistence type="inferred from homology"/>
<comment type="caution">
    <text evidence="10">The sequence shown here is derived from an EMBL/GenBank/DDBJ whole genome shotgun (WGS) entry which is preliminary data.</text>
</comment>
<keyword evidence="6" id="KW-0564">Palmitate</keyword>
<evidence type="ECO:0000256" key="1">
    <source>
        <dbReference type="ARBA" id="ARBA00004635"/>
    </source>
</evidence>